<gene>
    <name evidence="1" type="ORF">RISW2_01780</name>
</gene>
<protein>
    <submittedName>
        <fullName evidence="1">Uncharacterized protein</fullName>
    </submittedName>
</protein>
<evidence type="ECO:0000313" key="1">
    <source>
        <dbReference type="EMBL" id="ETX26473.1"/>
    </source>
</evidence>
<dbReference type="EMBL" id="JAME01000104">
    <property type="protein sequence ID" value="ETX26473.1"/>
    <property type="molecule type" value="Genomic_DNA"/>
</dbReference>
<keyword evidence="2" id="KW-1185">Reference proteome</keyword>
<sequence>MATRKDTCIVKFVRDHVVQDERAGTAEEERYTKGQRKSFPIRSAEHFVSRGSAVYVRGGKAD</sequence>
<dbReference type="STRING" id="1449351.RISW2_01780"/>
<organism evidence="1 2">
    <name type="scientific">Roseivivax isoporae LMG 25204</name>
    <dbReference type="NCBI Taxonomy" id="1449351"/>
    <lineage>
        <taxon>Bacteria</taxon>
        <taxon>Pseudomonadati</taxon>
        <taxon>Pseudomonadota</taxon>
        <taxon>Alphaproteobacteria</taxon>
        <taxon>Rhodobacterales</taxon>
        <taxon>Roseobacteraceae</taxon>
        <taxon>Roseivivax</taxon>
    </lineage>
</organism>
<dbReference type="OrthoDB" id="7885005at2"/>
<evidence type="ECO:0000313" key="2">
    <source>
        <dbReference type="Proteomes" id="UP000023430"/>
    </source>
</evidence>
<dbReference type="RefSeq" id="WP_043775667.1">
    <property type="nucleotide sequence ID" value="NZ_JAME01000104.1"/>
</dbReference>
<proteinExistence type="predicted"/>
<reference evidence="1 2" key="1">
    <citation type="submission" date="2014-01" db="EMBL/GenBank/DDBJ databases">
        <title>Roseivivax isoporae LMG 25204 Genome Sequencing.</title>
        <authorList>
            <person name="Lai Q."/>
            <person name="Li G."/>
            <person name="Shao Z."/>
        </authorList>
    </citation>
    <scope>NUCLEOTIDE SEQUENCE [LARGE SCALE GENOMIC DNA]</scope>
    <source>
        <strain evidence="1 2">LMG 25204</strain>
    </source>
</reference>
<comment type="caution">
    <text evidence="1">The sequence shown here is derived from an EMBL/GenBank/DDBJ whole genome shotgun (WGS) entry which is preliminary data.</text>
</comment>
<dbReference type="Proteomes" id="UP000023430">
    <property type="component" value="Unassembled WGS sequence"/>
</dbReference>
<dbReference type="AlphaFoldDB" id="X7F158"/>
<name>X7F158_9RHOB</name>
<accession>X7F158</accession>